<sequence>MAPRAIPSASSSSSSSSNSSESEPESDSQLPSIPSLQKALQKSQERVSKQNRQIKLLEGEVQGLRAQLATSTMVLTSLSNKGKKCSALSTLEGGDQIQSLGKKFCMTECPWLDGEIFDLQNTFPGDTQSGARFSSKTSYDEGTRAVLHSMVPEKLWADMVSAPDSRKFFTDGVKSQRSTALSAALAHASEIFGIRESDSYVRSFDRADCLKIPTNLFRTLILVKMLRIILWGPKSINKRQQGGKKPRFTVLNGVVQLSPRSRIGETEVHIRYKVLQLKQKSECKRELLPVRERELQILWLERIIVVFLRESPNAHNGAL</sequence>
<gene>
    <name evidence="2" type="ORF">FIBSPDRAFT_905122</name>
</gene>
<organism evidence="2 3">
    <name type="scientific">Athelia psychrophila</name>
    <dbReference type="NCBI Taxonomy" id="1759441"/>
    <lineage>
        <taxon>Eukaryota</taxon>
        <taxon>Fungi</taxon>
        <taxon>Dikarya</taxon>
        <taxon>Basidiomycota</taxon>
        <taxon>Agaricomycotina</taxon>
        <taxon>Agaricomycetes</taxon>
        <taxon>Agaricomycetidae</taxon>
        <taxon>Atheliales</taxon>
        <taxon>Atheliaceae</taxon>
        <taxon>Athelia</taxon>
    </lineage>
</organism>
<feature type="compositionally biased region" description="Low complexity" evidence="1">
    <location>
        <begin position="7"/>
        <end position="32"/>
    </location>
</feature>
<name>A0A167TUE3_9AGAM</name>
<evidence type="ECO:0000256" key="1">
    <source>
        <dbReference type="SAM" id="MobiDB-lite"/>
    </source>
</evidence>
<accession>A0A167TUE3</accession>
<dbReference type="Proteomes" id="UP000076532">
    <property type="component" value="Unassembled WGS sequence"/>
</dbReference>
<reference evidence="2 3" key="1">
    <citation type="journal article" date="2016" name="Mol. Biol. Evol.">
        <title>Comparative Genomics of Early-Diverging Mushroom-Forming Fungi Provides Insights into the Origins of Lignocellulose Decay Capabilities.</title>
        <authorList>
            <person name="Nagy L.G."/>
            <person name="Riley R."/>
            <person name="Tritt A."/>
            <person name="Adam C."/>
            <person name="Daum C."/>
            <person name="Floudas D."/>
            <person name="Sun H."/>
            <person name="Yadav J.S."/>
            <person name="Pangilinan J."/>
            <person name="Larsson K.H."/>
            <person name="Matsuura K."/>
            <person name="Barry K."/>
            <person name="Labutti K."/>
            <person name="Kuo R."/>
            <person name="Ohm R.A."/>
            <person name="Bhattacharya S.S."/>
            <person name="Shirouzu T."/>
            <person name="Yoshinaga Y."/>
            <person name="Martin F.M."/>
            <person name="Grigoriev I.V."/>
            <person name="Hibbett D.S."/>
        </authorList>
    </citation>
    <scope>NUCLEOTIDE SEQUENCE [LARGE SCALE GENOMIC DNA]</scope>
    <source>
        <strain evidence="2 3">CBS 109695</strain>
    </source>
</reference>
<dbReference type="OrthoDB" id="2857391at2759"/>
<evidence type="ECO:0000313" key="3">
    <source>
        <dbReference type="Proteomes" id="UP000076532"/>
    </source>
</evidence>
<dbReference type="AlphaFoldDB" id="A0A167TUE3"/>
<dbReference type="EMBL" id="KV418110">
    <property type="protein sequence ID" value="KZP03293.1"/>
    <property type="molecule type" value="Genomic_DNA"/>
</dbReference>
<proteinExistence type="predicted"/>
<keyword evidence="3" id="KW-1185">Reference proteome</keyword>
<evidence type="ECO:0000313" key="2">
    <source>
        <dbReference type="EMBL" id="KZP03293.1"/>
    </source>
</evidence>
<feature type="region of interest" description="Disordered" evidence="1">
    <location>
        <begin position="1"/>
        <end position="47"/>
    </location>
</feature>
<protein>
    <submittedName>
        <fullName evidence="2">Uncharacterized protein</fullName>
    </submittedName>
</protein>